<dbReference type="GO" id="GO:0032299">
    <property type="term" value="C:ribonuclease H2 complex"/>
    <property type="evidence" value="ECO:0007669"/>
    <property type="project" value="TreeGrafter"/>
</dbReference>
<protein>
    <recommendedName>
        <fullName evidence="7">Ribonuclease HII</fullName>
        <ecNumber evidence="6">3.1.26.4</ecNumber>
    </recommendedName>
</protein>
<dbReference type="PROSITE" id="PS51975">
    <property type="entry name" value="RNASE_H_2"/>
    <property type="match status" value="1"/>
</dbReference>
<dbReference type="Pfam" id="PF01351">
    <property type="entry name" value="RNase_HII"/>
    <property type="match status" value="1"/>
</dbReference>
<dbReference type="GO" id="GO:0006298">
    <property type="term" value="P:mismatch repair"/>
    <property type="evidence" value="ECO:0007669"/>
    <property type="project" value="TreeGrafter"/>
</dbReference>
<evidence type="ECO:0000256" key="4">
    <source>
        <dbReference type="ARBA" id="ARBA00004496"/>
    </source>
</evidence>
<dbReference type="PANTHER" id="PTHR10954">
    <property type="entry name" value="RIBONUCLEASE H2 SUBUNIT A"/>
    <property type="match status" value="1"/>
</dbReference>
<evidence type="ECO:0000256" key="13">
    <source>
        <dbReference type="ARBA" id="ARBA00023211"/>
    </source>
</evidence>
<evidence type="ECO:0000256" key="6">
    <source>
        <dbReference type="ARBA" id="ARBA00012180"/>
    </source>
</evidence>
<keyword evidence="12" id="KW-0378">Hydrolase</keyword>
<dbReference type="GO" id="GO:0043137">
    <property type="term" value="P:DNA replication, removal of RNA primer"/>
    <property type="evidence" value="ECO:0007669"/>
    <property type="project" value="TreeGrafter"/>
</dbReference>
<organism evidence="15">
    <name type="scientific">viral metagenome</name>
    <dbReference type="NCBI Taxonomy" id="1070528"/>
    <lineage>
        <taxon>unclassified sequences</taxon>
        <taxon>metagenomes</taxon>
        <taxon>organismal metagenomes</taxon>
    </lineage>
</organism>
<keyword evidence="13" id="KW-0464">Manganese</keyword>
<dbReference type="GO" id="GO:0046872">
    <property type="term" value="F:metal ion binding"/>
    <property type="evidence" value="ECO:0007669"/>
    <property type="project" value="UniProtKB-KW"/>
</dbReference>
<dbReference type="GO" id="GO:0003723">
    <property type="term" value="F:RNA binding"/>
    <property type="evidence" value="ECO:0007669"/>
    <property type="project" value="InterPro"/>
</dbReference>
<dbReference type="GO" id="GO:0004523">
    <property type="term" value="F:RNA-DNA hybrid ribonuclease activity"/>
    <property type="evidence" value="ECO:0007669"/>
    <property type="project" value="UniProtKB-EC"/>
</dbReference>
<keyword evidence="10" id="KW-0479">Metal-binding</keyword>
<evidence type="ECO:0000256" key="7">
    <source>
        <dbReference type="ARBA" id="ARBA00019179"/>
    </source>
</evidence>
<dbReference type="InterPro" id="IPR024567">
    <property type="entry name" value="RNase_HII/HIII_dom"/>
</dbReference>
<dbReference type="InterPro" id="IPR001352">
    <property type="entry name" value="RNase_HII/HIII"/>
</dbReference>
<keyword evidence="9" id="KW-0540">Nuclease</keyword>
<evidence type="ECO:0000256" key="2">
    <source>
        <dbReference type="ARBA" id="ARBA00001936"/>
    </source>
</evidence>
<evidence type="ECO:0000256" key="11">
    <source>
        <dbReference type="ARBA" id="ARBA00022759"/>
    </source>
</evidence>
<keyword evidence="8" id="KW-0963">Cytoplasm</keyword>
<evidence type="ECO:0000256" key="3">
    <source>
        <dbReference type="ARBA" id="ARBA00001946"/>
    </source>
</evidence>
<evidence type="ECO:0000259" key="14">
    <source>
        <dbReference type="PROSITE" id="PS51975"/>
    </source>
</evidence>
<dbReference type="EC" id="3.1.26.4" evidence="6"/>
<dbReference type="EMBL" id="MN739335">
    <property type="protein sequence ID" value="QHS99159.1"/>
    <property type="molecule type" value="Genomic_DNA"/>
</dbReference>
<comment type="subcellular location">
    <subcellularLocation>
        <location evidence="4">Cytoplasm</location>
    </subcellularLocation>
</comment>
<evidence type="ECO:0000313" key="15">
    <source>
        <dbReference type="EMBL" id="QHS99159.1"/>
    </source>
</evidence>
<name>A0A6C0C5V1_9ZZZZ</name>
<proteinExistence type="inferred from homology"/>
<dbReference type="CDD" id="cd07182">
    <property type="entry name" value="RNase_HII_bacteria_HII_like"/>
    <property type="match status" value="1"/>
</dbReference>
<accession>A0A6C0C5V1</accession>
<comment type="catalytic activity">
    <reaction evidence="1">
        <text>Endonucleolytic cleavage to 5'-phosphomonoester.</text>
        <dbReference type="EC" id="3.1.26.4"/>
    </reaction>
</comment>
<dbReference type="NCBIfam" id="NF000595">
    <property type="entry name" value="PRK00015.1-3"/>
    <property type="match status" value="1"/>
</dbReference>
<comment type="similarity">
    <text evidence="5">Belongs to the RNase HII family.</text>
</comment>
<dbReference type="GO" id="GO:0005737">
    <property type="term" value="C:cytoplasm"/>
    <property type="evidence" value="ECO:0007669"/>
    <property type="project" value="UniProtKB-SubCell"/>
</dbReference>
<evidence type="ECO:0000256" key="1">
    <source>
        <dbReference type="ARBA" id="ARBA00000077"/>
    </source>
</evidence>
<dbReference type="Gene3D" id="3.30.420.10">
    <property type="entry name" value="Ribonuclease H-like superfamily/Ribonuclease H"/>
    <property type="match status" value="1"/>
</dbReference>
<dbReference type="PANTHER" id="PTHR10954:SF18">
    <property type="entry name" value="RIBONUCLEASE HII"/>
    <property type="match status" value="1"/>
</dbReference>
<reference evidence="15" key="1">
    <citation type="journal article" date="2020" name="Nature">
        <title>Giant virus diversity and host interactions through global metagenomics.</title>
        <authorList>
            <person name="Schulz F."/>
            <person name="Roux S."/>
            <person name="Paez-Espino D."/>
            <person name="Jungbluth S."/>
            <person name="Walsh D.A."/>
            <person name="Denef V.J."/>
            <person name="McMahon K.D."/>
            <person name="Konstantinidis K.T."/>
            <person name="Eloe-Fadrosh E.A."/>
            <person name="Kyrpides N.C."/>
            <person name="Woyke T."/>
        </authorList>
    </citation>
    <scope>NUCLEOTIDE SEQUENCE</scope>
    <source>
        <strain evidence="15">GVMAG-M-3300020185-33</strain>
    </source>
</reference>
<dbReference type="AlphaFoldDB" id="A0A6C0C5V1"/>
<dbReference type="InterPro" id="IPR022898">
    <property type="entry name" value="RNase_HII"/>
</dbReference>
<comment type="cofactor">
    <cofactor evidence="2">
        <name>Mn(2+)</name>
        <dbReference type="ChEBI" id="CHEBI:29035"/>
    </cofactor>
</comment>
<evidence type="ECO:0000256" key="10">
    <source>
        <dbReference type="ARBA" id="ARBA00022723"/>
    </source>
</evidence>
<sequence>MSSNTTRPRKILKSCYAEDSLEAGVDEAGRGPLFGRVYVGAAILPPDDFDHSLMRDSKKLSERKRLVAFDYIKENAIDWSVSYFDETEIDTVNIFNATYGAMHKALDNLQVRPELILVDGSHFIPYEHNNYQVSHVCITKGDDIYSSIAAASILAKVSRDKYITDLCDRYENLDTFYDISNNKGYGTSKHISGIKQHGISQWHRKSFGICREYS</sequence>
<comment type="cofactor">
    <cofactor evidence="3">
        <name>Mg(2+)</name>
        <dbReference type="ChEBI" id="CHEBI:18420"/>
    </cofactor>
</comment>
<dbReference type="SUPFAM" id="SSF53098">
    <property type="entry name" value="Ribonuclease H-like"/>
    <property type="match status" value="1"/>
</dbReference>
<dbReference type="InterPro" id="IPR012337">
    <property type="entry name" value="RNaseH-like_sf"/>
</dbReference>
<evidence type="ECO:0000256" key="8">
    <source>
        <dbReference type="ARBA" id="ARBA00022490"/>
    </source>
</evidence>
<feature type="domain" description="RNase H type-2" evidence="14">
    <location>
        <begin position="20"/>
        <end position="214"/>
    </location>
</feature>
<dbReference type="InterPro" id="IPR036397">
    <property type="entry name" value="RNaseH_sf"/>
</dbReference>
<evidence type="ECO:0000256" key="5">
    <source>
        <dbReference type="ARBA" id="ARBA00007383"/>
    </source>
</evidence>
<evidence type="ECO:0000256" key="9">
    <source>
        <dbReference type="ARBA" id="ARBA00022722"/>
    </source>
</evidence>
<evidence type="ECO:0000256" key="12">
    <source>
        <dbReference type="ARBA" id="ARBA00022801"/>
    </source>
</evidence>
<keyword evidence="11" id="KW-0255">Endonuclease</keyword>